<evidence type="ECO:0000313" key="1">
    <source>
        <dbReference type="EMBL" id="KAI0055395.1"/>
    </source>
</evidence>
<comment type="caution">
    <text evidence="1">The sequence shown here is derived from an EMBL/GenBank/DDBJ whole genome shotgun (WGS) entry which is preliminary data.</text>
</comment>
<protein>
    <submittedName>
        <fullName evidence="1">Uncharacterized protein</fullName>
    </submittedName>
</protein>
<sequence>MSNVFRRRLIAPRGRTAGVPSDATWRANSPTPPPDSVPPAQHPTWVIAATDKPMVLAASISLSLVTLRAFWLECALIFARSKAPLEAEDKQLLVVTETALKAVVEAMDDPHNALGTLPVVFNALTKAEFEKMLTSQFSVSRAAVRHKWRELLFSSKSDPYGLRSNWDDRARVSAQAFKLSEDLNFIVDEDWIDKKIKHEDLASMRNLLICVEVWFTASHIDGILPPALAYKLARKLLPEPFLEQFTGTTNGYADGVPDTMVYLSATLIQGKLVLKKIEQSRTKPARPKAYDQPPPEPVSDSSHTSETSPTATHDHFRLAFLHNLEKWPEGSSEETKIYLKQITWSRNSDGVGELTCLRGSSDVADDDEEAEPLPVMISSDPVLFDADSSSLCKAQCPPHRRRLLWAPTYRQRTVPICPKRTLRTSASPHPPRAPLLPPRAPRSPCPTAVSPGQSRSLPQRHDIGRVAGVSISSSDLVSQDGIRKTRSTPRRDSQAMTPRAMFGPCRAGGGISARRKCSRRGVHQALRPPSRSSAPRSAAPAGQAQGDVLPKVVWIRSIFRSIHEHRTSSFRAAWLCRRPARRLVDRLRSAPPTGLAVEHLRVDVAARPVQYFRPALAIIFVTLHSLPRANLSRSLRKFIQTHIYCKTIIRIYQSLAITDTSIH</sequence>
<gene>
    <name evidence="1" type="ORF">BV25DRAFT_1843005</name>
</gene>
<dbReference type="EMBL" id="MU277294">
    <property type="protein sequence ID" value="KAI0055395.1"/>
    <property type="molecule type" value="Genomic_DNA"/>
</dbReference>
<dbReference type="Proteomes" id="UP000814140">
    <property type="component" value="Unassembled WGS sequence"/>
</dbReference>
<proteinExistence type="predicted"/>
<reference evidence="1" key="1">
    <citation type="submission" date="2021-03" db="EMBL/GenBank/DDBJ databases">
        <authorList>
            <consortium name="DOE Joint Genome Institute"/>
            <person name="Ahrendt S."/>
            <person name="Looney B.P."/>
            <person name="Miyauchi S."/>
            <person name="Morin E."/>
            <person name="Drula E."/>
            <person name="Courty P.E."/>
            <person name="Chicoki N."/>
            <person name="Fauchery L."/>
            <person name="Kohler A."/>
            <person name="Kuo A."/>
            <person name="Labutti K."/>
            <person name="Pangilinan J."/>
            <person name="Lipzen A."/>
            <person name="Riley R."/>
            <person name="Andreopoulos W."/>
            <person name="He G."/>
            <person name="Johnson J."/>
            <person name="Barry K.W."/>
            <person name="Grigoriev I.V."/>
            <person name="Nagy L."/>
            <person name="Hibbett D."/>
            <person name="Henrissat B."/>
            <person name="Matheny P.B."/>
            <person name="Labbe J."/>
            <person name="Martin F."/>
        </authorList>
    </citation>
    <scope>NUCLEOTIDE SEQUENCE</scope>
    <source>
        <strain evidence="1">HHB10654</strain>
    </source>
</reference>
<organism evidence="1 2">
    <name type="scientific">Artomyces pyxidatus</name>
    <dbReference type="NCBI Taxonomy" id="48021"/>
    <lineage>
        <taxon>Eukaryota</taxon>
        <taxon>Fungi</taxon>
        <taxon>Dikarya</taxon>
        <taxon>Basidiomycota</taxon>
        <taxon>Agaricomycotina</taxon>
        <taxon>Agaricomycetes</taxon>
        <taxon>Russulales</taxon>
        <taxon>Auriscalpiaceae</taxon>
        <taxon>Artomyces</taxon>
    </lineage>
</organism>
<reference evidence="1" key="2">
    <citation type="journal article" date="2022" name="New Phytol.">
        <title>Evolutionary transition to the ectomycorrhizal habit in the genomes of a hyperdiverse lineage of mushroom-forming fungi.</title>
        <authorList>
            <person name="Looney B."/>
            <person name="Miyauchi S."/>
            <person name="Morin E."/>
            <person name="Drula E."/>
            <person name="Courty P.E."/>
            <person name="Kohler A."/>
            <person name="Kuo A."/>
            <person name="LaButti K."/>
            <person name="Pangilinan J."/>
            <person name="Lipzen A."/>
            <person name="Riley R."/>
            <person name="Andreopoulos W."/>
            <person name="He G."/>
            <person name="Johnson J."/>
            <person name="Nolan M."/>
            <person name="Tritt A."/>
            <person name="Barry K.W."/>
            <person name="Grigoriev I.V."/>
            <person name="Nagy L.G."/>
            <person name="Hibbett D."/>
            <person name="Henrissat B."/>
            <person name="Matheny P.B."/>
            <person name="Labbe J."/>
            <person name="Martin F.M."/>
        </authorList>
    </citation>
    <scope>NUCLEOTIDE SEQUENCE</scope>
    <source>
        <strain evidence="1">HHB10654</strain>
    </source>
</reference>
<accession>A0ACB8SHH8</accession>
<name>A0ACB8SHH8_9AGAM</name>
<evidence type="ECO:0000313" key="2">
    <source>
        <dbReference type="Proteomes" id="UP000814140"/>
    </source>
</evidence>
<keyword evidence="2" id="KW-1185">Reference proteome</keyword>